<dbReference type="Proteomes" id="UP000293433">
    <property type="component" value="Unassembled WGS sequence"/>
</dbReference>
<sequence>MAEQTETQVTPNAAIPAIVPVAPIEPAAEVAVPAAAVPETIASLKDVQLIPDYMPARLPAGIVLGITGEVVIRTPDGTLRQLKVGDEIRKGDMILTSQDGIVEMNAEGSRLARSPMGNDLLIDPPSAGPSDPGSLGPGLRIGRLNEAVAGQSWDIEGVGEDQRGIGDLRTDEDVSADVNAGVRTVVPALNITNGTADEGDGTLPFTVTLTQPADRPLVVTLDTGAPGDTATPIADYGVIEHSLDGVTWTEGTTVTVPVGTTEIQVRVTLVPDNIHEPDETLTLIGTITDPVTDLPGGGGSGIGTIVNDDPVPTVVTVTPRNPDSEGADNIADVLEGTATANTVTYDVVLRNPSSTPTPFAVSLAGRASGNTLAADPASDLAEMTVTYPGGTPIPVTGGSITVPAGVTEFVIEILTRPDAVDETHETFALTVGGVEQLVTILDDDSSPVVSTTTVQAQEEGPNVNLGLAAPTDADAGSTLTITVTGLPTIGTVLLADGTPVGNNTVLTAEQLAGLQYRPPLDHVAGTPAGSFSYSVSDGVNVTPGQATINLAAINDRPVANDDSLPATEDTVATFTVAQLLGNDTDVDNLPADLRVVSVSSGTGGTATLNTADGTVTFTPNANFNGAATFTYTISDGSLVSPPATATVNVASVNDLPVITLPSTGSAGLTTREDEARVFSSATGNALTVSDADGPDTILSVTVNVSQGSFTLGATPLGELTEVTGDGSTSVRMTGTAAAINAALEGSSFLNNPDQYSHVVSGGLLVAAPGQPTPTLSLSVNDGITTVNSPTSNLVVQSLADIVSATRLTDKNQAFSVNLTSGFEDPSALITSIDGQAIAIGQSIVLSNGQGTVRLDDAQNITYTPTTDFISPVVSNVLIPGQFIFTVQAGGSTESTLYNVQVADTPNAGILSAVAPVAETLTGLAGQTDVFAWTLAEAGTETAPKTWQVQGYDVAPASQNGDVLDLRDLLVGASNDNIGSYLDFSRIGGDTVLTVNNDGQGAANLSITLQGVDLNAALGLGADATDVQIVASMVAQGKLLADITST</sequence>
<dbReference type="SUPFAM" id="SSF141072">
    <property type="entry name" value="CalX-like"/>
    <property type="match status" value="2"/>
</dbReference>
<keyword evidence="3" id="KW-1185">Reference proteome</keyword>
<evidence type="ECO:0000259" key="1">
    <source>
        <dbReference type="Pfam" id="PF17892"/>
    </source>
</evidence>
<dbReference type="NCBIfam" id="NF012211">
    <property type="entry name" value="tand_rpt_95"/>
    <property type="match status" value="1"/>
</dbReference>
<dbReference type="Gene3D" id="2.60.40.2030">
    <property type="match status" value="2"/>
</dbReference>
<dbReference type="EMBL" id="SGWV01000007">
    <property type="protein sequence ID" value="RZS57855.1"/>
    <property type="molecule type" value="Genomic_DNA"/>
</dbReference>
<reference evidence="2 3" key="1">
    <citation type="submission" date="2019-02" db="EMBL/GenBank/DDBJ databases">
        <title>Genomic Encyclopedia of Type Strains, Phase IV (KMG-IV): sequencing the most valuable type-strain genomes for metagenomic binning, comparative biology and taxonomic classification.</title>
        <authorList>
            <person name="Goeker M."/>
        </authorList>
    </citation>
    <scope>NUCLEOTIDE SEQUENCE [LARGE SCALE GENOMIC DNA]</scope>
    <source>
        <strain evidence="2 3">DSM 10617</strain>
    </source>
</reference>
<dbReference type="InterPro" id="IPR041690">
    <property type="entry name" value="Cadherin_5"/>
</dbReference>
<dbReference type="InterPro" id="IPR019960">
    <property type="entry name" value="T1SS_VCA0849"/>
</dbReference>
<evidence type="ECO:0000313" key="3">
    <source>
        <dbReference type="Proteomes" id="UP000293433"/>
    </source>
</evidence>
<dbReference type="RefSeq" id="WP_130480070.1">
    <property type="nucleotide sequence ID" value="NZ_SGWV01000007.1"/>
</dbReference>
<dbReference type="Pfam" id="PF17892">
    <property type="entry name" value="Cadherin_5"/>
    <property type="match status" value="1"/>
</dbReference>
<dbReference type="AlphaFoldDB" id="A0A4Q7LSN0"/>
<proteinExistence type="predicted"/>
<accession>A0A4Q7LSN0</accession>
<comment type="caution">
    <text evidence="2">The sequence shown here is derived from an EMBL/GenBank/DDBJ whole genome shotgun (WGS) entry which is preliminary data.</text>
</comment>
<dbReference type="InterPro" id="IPR038081">
    <property type="entry name" value="CalX-like_sf"/>
</dbReference>
<evidence type="ECO:0000313" key="2">
    <source>
        <dbReference type="EMBL" id="RZS57855.1"/>
    </source>
</evidence>
<gene>
    <name evidence="2" type="ORF">EV685_0128</name>
</gene>
<dbReference type="NCBIfam" id="TIGR03661">
    <property type="entry name" value="T1SS_VCA0849"/>
    <property type="match status" value="1"/>
</dbReference>
<protein>
    <submittedName>
        <fullName evidence="2">Putative secreted protein (Type I secretion substrate)</fullName>
    </submittedName>
</protein>
<dbReference type="OrthoDB" id="4648428at2"/>
<feature type="domain" description="Cadherin-like" evidence="1">
    <location>
        <begin position="554"/>
        <end position="649"/>
    </location>
</feature>
<organism evidence="2 3">
    <name type="scientific">Sphaerotilus mobilis</name>
    <dbReference type="NCBI Taxonomy" id="47994"/>
    <lineage>
        <taxon>Bacteria</taxon>
        <taxon>Pseudomonadati</taxon>
        <taxon>Pseudomonadota</taxon>
        <taxon>Betaproteobacteria</taxon>
        <taxon>Burkholderiales</taxon>
        <taxon>Sphaerotilaceae</taxon>
        <taxon>Sphaerotilus</taxon>
    </lineage>
</organism>
<name>A0A4Q7LSN0_9BURK</name>
<dbReference type="Gene3D" id="2.60.40.3440">
    <property type="match status" value="1"/>
</dbReference>